<name>C8P5X1_9LACO</name>
<dbReference type="Proteomes" id="UP000051883">
    <property type="component" value="Unassembled WGS sequence"/>
</dbReference>
<evidence type="ECO:0000256" key="1">
    <source>
        <dbReference type="SAM" id="MobiDB-lite"/>
    </source>
</evidence>
<sequence length="64" mass="7186">MNEFAKVVTQANHHRDNLKLPGNGLSKRVRYLNGKPGTGPPEMVIWGFTVKMLEHTSPCSRPNK</sequence>
<dbReference type="HOGENOM" id="CLU_2861972_0_0_9"/>
<keyword evidence="5" id="KW-1185">Reference proteome</keyword>
<dbReference type="EMBL" id="AZDK01000006">
    <property type="protein sequence ID" value="KRK60259.1"/>
    <property type="molecule type" value="Genomic_DNA"/>
</dbReference>
<evidence type="ECO:0000313" key="3">
    <source>
        <dbReference type="EMBL" id="KRK60259.1"/>
    </source>
</evidence>
<dbReference type="EMBL" id="ACLL01000018">
    <property type="protein sequence ID" value="EEW54057.1"/>
    <property type="molecule type" value="Genomic_DNA"/>
</dbReference>
<gene>
    <name evidence="3" type="ORF">FC31_GL001870</name>
    <name evidence="2" type="ORF">HMPREF0494_0715</name>
</gene>
<dbReference type="PATRIC" id="fig|525309.8.peg.1937"/>
<protein>
    <submittedName>
        <fullName evidence="2">Uncharacterized protein</fullName>
    </submittedName>
</protein>
<feature type="region of interest" description="Disordered" evidence="1">
    <location>
        <begin position="1"/>
        <end position="22"/>
    </location>
</feature>
<reference evidence="3 5" key="2">
    <citation type="journal article" date="2015" name="Genome Announc.">
        <title>Expanding the biotechnology potential of lactobacilli through comparative genomics of 213 strains and associated genera.</title>
        <authorList>
            <person name="Sun Z."/>
            <person name="Harris H.M."/>
            <person name="McCann A."/>
            <person name="Guo C."/>
            <person name="Argimon S."/>
            <person name="Zhang W."/>
            <person name="Yang X."/>
            <person name="Jeffery I.B."/>
            <person name="Cooney J.C."/>
            <person name="Kagawa T.F."/>
            <person name="Liu W."/>
            <person name="Song Y."/>
            <person name="Salvetti E."/>
            <person name="Wrobel A."/>
            <person name="Rasinkangas P."/>
            <person name="Parkhill J."/>
            <person name="Rea M.C."/>
            <person name="O'Sullivan O."/>
            <person name="Ritari J."/>
            <person name="Douillard F.P."/>
            <person name="Paul Ross R."/>
            <person name="Yang R."/>
            <person name="Briner A.E."/>
            <person name="Felis G.E."/>
            <person name="de Vos W.M."/>
            <person name="Barrangou R."/>
            <person name="Klaenhammer T.R."/>
            <person name="Caufield P.W."/>
            <person name="Cui Y."/>
            <person name="Zhang H."/>
            <person name="O'Toole P.W."/>
        </authorList>
    </citation>
    <scope>NUCLEOTIDE SEQUENCE [LARGE SCALE GENOMIC DNA]</scope>
    <source>
        <strain evidence="3 5">DSM 16041</strain>
    </source>
</reference>
<organism evidence="2 4">
    <name type="scientific">Limosilactobacillus antri DSM 16041</name>
    <dbReference type="NCBI Taxonomy" id="525309"/>
    <lineage>
        <taxon>Bacteria</taxon>
        <taxon>Bacillati</taxon>
        <taxon>Bacillota</taxon>
        <taxon>Bacilli</taxon>
        <taxon>Lactobacillales</taxon>
        <taxon>Lactobacillaceae</taxon>
        <taxon>Limosilactobacillus</taxon>
    </lineage>
</organism>
<dbReference type="Proteomes" id="UP000003675">
    <property type="component" value="Unassembled WGS sequence"/>
</dbReference>
<reference evidence="2 4" key="1">
    <citation type="submission" date="2009-09" db="EMBL/GenBank/DDBJ databases">
        <authorList>
            <person name="Qin X."/>
            <person name="Bachman B."/>
            <person name="Battles P."/>
            <person name="Bell A."/>
            <person name="Bess C."/>
            <person name="Bickham C."/>
            <person name="Chaboub L."/>
            <person name="Chen D."/>
            <person name="Coyle M."/>
            <person name="Deiros D.R."/>
            <person name="Dinh H."/>
            <person name="Forbes L."/>
            <person name="Fowler G."/>
            <person name="Francisco L."/>
            <person name="Fu Q."/>
            <person name="Gubbala S."/>
            <person name="Hale W."/>
            <person name="Han Y."/>
            <person name="Hemphill L."/>
            <person name="Highlander S.K."/>
            <person name="Hirani K."/>
            <person name="Hogues M."/>
            <person name="Jackson L."/>
            <person name="Jakkamsetti A."/>
            <person name="Javaid M."/>
            <person name="Jiang H."/>
            <person name="Korchina V."/>
            <person name="Kovar C."/>
            <person name="Lara F."/>
            <person name="Lee S."/>
            <person name="Mata R."/>
            <person name="Mathew T."/>
            <person name="Moen C."/>
            <person name="Morales K."/>
            <person name="Munidasa M."/>
            <person name="Nazareth L."/>
            <person name="Ngo R."/>
            <person name="Nguyen L."/>
            <person name="Okwuonu G."/>
            <person name="Ongeri F."/>
            <person name="Patil S."/>
            <person name="Petrosino J."/>
            <person name="Pham C."/>
            <person name="Pham P."/>
            <person name="Pu L.-L."/>
            <person name="Puazo M."/>
            <person name="Raj R."/>
            <person name="Reid J."/>
            <person name="Rouhana J."/>
            <person name="Saada N."/>
            <person name="Shang Y."/>
            <person name="Simmons D."/>
            <person name="Thornton R."/>
            <person name="Warren J."/>
            <person name="Weissenberger G."/>
            <person name="Zhang J."/>
            <person name="Zhang L."/>
            <person name="Zhou C."/>
            <person name="Zhu D."/>
            <person name="Muzny D."/>
            <person name="Worley K."/>
            <person name="Gibbs R."/>
        </authorList>
    </citation>
    <scope>NUCLEOTIDE SEQUENCE [LARGE SCALE GENOMIC DNA]</scope>
    <source>
        <strain evidence="2 4">DSM 16041</strain>
    </source>
</reference>
<proteinExistence type="predicted"/>
<dbReference type="AlphaFoldDB" id="C8P5X1"/>
<evidence type="ECO:0000313" key="5">
    <source>
        <dbReference type="Proteomes" id="UP000051883"/>
    </source>
</evidence>
<comment type="caution">
    <text evidence="2">The sequence shown here is derived from an EMBL/GenBank/DDBJ whole genome shotgun (WGS) entry which is preliminary data.</text>
</comment>
<evidence type="ECO:0000313" key="4">
    <source>
        <dbReference type="Proteomes" id="UP000003675"/>
    </source>
</evidence>
<accession>C8P5X1</accession>
<evidence type="ECO:0000313" key="2">
    <source>
        <dbReference type="EMBL" id="EEW54057.1"/>
    </source>
</evidence>